<keyword evidence="15" id="KW-1015">Disulfide bond</keyword>
<feature type="compositionally biased region" description="Gly residues" evidence="18">
    <location>
        <begin position="676"/>
        <end position="697"/>
    </location>
</feature>
<evidence type="ECO:0000256" key="4">
    <source>
        <dbReference type="ARBA" id="ARBA00022475"/>
    </source>
</evidence>
<keyword evidence="10" id="KW-0418">Kinase</keyword>
<dbReference type="SMART" id="SM00060">
    <property type="entry name" value="FN3"/>
    <property type="match status" value="4"/>
</dbReference>
<dbReference type="OrthoDB" id="73403at2759"/>
<dbReference type="Pfam" id="PF12810">
    <property type="entry name" value="ALK_LTK_GRD"/>
    <property type="match status" value="1"/>
</dbReference>
<evidence type="ECO:0000256" key="13">
    <source>
        <dbReference type="ARBA" id="ARBA00023136"/>
    </source>
</evidence>
<dbReference type="InterPro" id="IPR055163">
    <property type="entry name" value="ALK/LTK-like_GRD"/>
</dbReference>
<evidence type="ECO:0000256" key="10">
    <source>
        <dbReference type="ARBA" id="ARBA00022777"/>
    </source>
</evidence>
<organism evidence="21 22">
    <name type="scientific">Phytophthora pseudosyringae</name>
    <dbReference type="NCBI Taxonomy" id="221518"/>
    <lineage>
        <taxon>Eukaryota</taxon>
        <taxon>Sar</taxon>
        <taxon>Stramenopiles</taxon>
        <taxon>Oomycota</taxon>
        <taxon>Peronosporomycetes</taxon>
        <taxon>Peronosporales</taxon>
        <taxon>Peronosporaceae</taxon>
        <taxon>Phytophthora</taxon>
    </lineage>
</organism>
<dbReference type="Proteomes" id="UP000694044">
    <property type="component" value="Unassembled WGS sequence"/>
</dbReference>
<feature type="region of interest" description="Disordered" evidence="18">
    <location>
        <begin position="669"/>
        <end position="698"/>
    </location>
</feature>
<dbReference type="EC" id="2.7.10.1" evidence="2"/>
<keyword evidence="8" id="KW-0677">Repeat</keyword>
<keyword evidence="11" id="KW-0067">ATP-binding</keyword>
<evidence type="ECO:0000256" key="5">
    <source>
        <dbReference type="ARBA" id="ARBA00022679"/>
    </source>
</evidence>
<dbReference type="PANTHER" id="PTHR46093">
    <property type="entry name" value="ACYL-COA-BINDING DOMAIN-CONTAINING PROTEIN 5"/>
    <property type="match status" value="1"/>
</dbReference>
<dbReference type="PROSITE" id="PS50853">
    <property type="entry name" value="FN3"/>
    <property type="match status" value="3"/>
</dbReference>
<evidence type="ECO:0000256" key="3">
    <source>
        <dbReference type="ARBA" id="ARBA00022441"/>
    </source>
</evidence>
<evidence type="ECO:0000256" key="9">
    <source>
        <dbReference type="ARBA" id="ARBA00022741"/>
    </source>
</evidence>
<evidence type="ECO:0000256" key="7">
    <source>
        <dbReference type="ARBA" id="ARBA00022729"/>
    </source>
</evidence>
<keyword evidence="16" id="KW-0675">Receptor</keyword>
<evidence type="ECO:0000256" key="1">
    <source>
        <dbReference type="ARBA" id="ARBA00004251"/>
    </source>
</evidence>
<dbReference type="CDD" id="cd00063">
    <property type="entry name" value="FN3"/>
    <property type="match status" value="2"/>
</dbReference>
<evidence type="ECO:0000256" key="17">
    <source>
        <dbReference type="ARBA" id="ARBA00023180"/>
    </source>
</evidence>
<dbReference type="GO" id="GO:0005886">
    <property type="term" value="C:plasma membrane"/>
    <property type="evidence" value="ECO:0007669"/>
    <property type="project" value="UniProtKB-SubCell"/>
</dbReference>
<evidence type="ECO:0000313" key="21">
    <source>
        <dbReference type="EMBL" id="KAG7388157.1"/>
    </source>
</evidence>
<keyword evidence="7 19" id="KW-0732">Signal</keyword>
<dbReference type="GO" id="GO:0005524">
    <property type="term" value="F:ATP binding"/>
    <property type="evidence" value="ECO:0007669"/>
    <property type="project" value="UniProtKB-KW"/>
</dbReference>
<reference evidence="21" key="1">
    <citation type="submission" date="2021-02" db="EMBL/GenBank/DDBJ databases">
        <authorList>
            <person name="Palmer J.M."/>
        </authorList>
    </citation>
    <scope>NUCLEOTIDE SEQUENCE</scope>
    <source>
        <strain evidence="21">SCRP734</strain>
    </source>
</reference>
<keyword evidence="3" id="KW-0880">Kelch repeat</keyword>
<evidence type="ECO:0000256" key="2">
    <source>
        <dbReference type="ARBA" id="ARBA00011902"/>
    </source>
</evidence>
<keyword evidence="14" id="KW-0829">Tyrosine-protein kinase</keyword>
<name>A0A8T1W3F5_9STRA</name>
<dbReference type="PANTHER" id="PTHR46093:SF18">
    <property type="entry name" value="FIBRONECTIN TYPE-III DOMAIN-CONTAINING PROTEIN"/>
    <property type="match status" value="1"/>
</dbReference>
<evidence type="ECO:0000259" key="20">
    <source>
        <dbReference type="PROSITE" id="PS50853"/>
    </source>
</evidence>
<evidence type="ECO:0000313" key="22">
    <source>
        <dbReference type="Proteomes" id="UP000694044"/>
    </source>
</evidence>
<keyword evidence="6" id="KW-0812">Transmembrane</keyword>
<keyword evidence="12" id="KW-1133">Transmembrane helix</keyword>
<dbReference type="Pfam" id="PF24681">
    <property type="entry name" value="Kelch_KLHDC2_KLHL20_DRC7"/>
    <property type="match status" value="1"/>
</dbReference>
<sequence length="1648" mass="174433">MSWLLVWFLSTLSAGLANAQALVDRQVSAELLRVAPGAPGSAAALVTWPAFDNALEATGGLASVEAYEVQYAVSGSGAWKSLGESFTGFPVDLGAQATEPVPKQRVFTRADAGEIIGDGYFKLTLSYEGSSPSVLGGRATAGVVTPPIAFDASADTMKAAIESLEQITQVQVFRNALDANGAFEWTILFDVVAYDGEDPLPLLSLYSETLSAQWTGAGDQVAIQYLRMAPSSPDLHRRICSDECSHEVTGLGTGIAFTFRVRARYSYSIGWSSWSASSEPLETPATRLPRAPSAPELLAATTSHSTITWRMRRELTQENGIFATELFPVVSFHAQQQCDNEVGWTTISERISPGFSGNHDTFSTGVASLERPSGSTCVFRVAATNANGKGPFSFVSAQFTTLRRAPGPVESIRVLRDPLTVVWEAPADLGGHAGGSLTYEAEYRAARSSTWTRLSAVLVDNSKRVANISMASLKGYTAYVARVRAVAERDQVGAFSQSPEFLTDYMLEEESNGLTTGNNSTRGTRQVLIAATRQQSANKLDWYYVQLTGSGGTGGSATDDVQAKPGENGAVLVFPVTWSGEKLSERTFFFTGGPQTYRLPSEQNEQQYAALVAHRIVALDIYAWGAGGAGARSSNGASSSLSNGGGGAFARGLLRVNAGDTVEILVGGGGHDDGRGGFNGGGNGGTGDFPGGGGGGASEVRVNGRTVVVAAGGGGAGSTDYCCAHGGGGGGLEQAESGLAADATTIPLDLGVTGQAPRDEYHSSNVAGDTRDFVGLPARHQHLDWGFAASTADYSVLATGGTGATPTTAGLAGIGGSYQYALEGECLMNPQTSLMEVVVAPLGAARLPSHGQRGRGGSGQSGKQAGGGGGGGFFGGGGGGAGVDGAGGGGGSSFISSGDLFNSSKGGSSDASLRSRVAGESVGRIVVSPLTSSSVSVRWKAPRYGFSQLVEGFMVEMANRSANEDFRVVRLVTHPSADITGNDGKLTIDGLAPTAAYRFRVKPLLLDGHGTYSDVVTLRMPSKPSNTWQRCVTRTMDEEITRAGMRITNTRPLQRLPSARRGHSLTSLDNYLYLFGGLAKSYECNRAHKVPCLLQQRPRSVSNELWRYDLLTETWWSVPQPPLVPSPREKHSMAVVNDRLILFGGRQNDAPDANDASTWGPQALNDLWELSISSTTAKQASVSLDSRQPASLSIPDGGEVFALGKKSTSTSGEQLCVATVSVTVQITHACPHKLRLQLFGPGPATFPGRQQSVHFPADSQARETTWSDSQGLGSFRGNHRATGTAPNTRAFPVLLRSPEEAGDTMECASGTQKLRFVSTTSSAGVSETPLEALSAFHQLPVAGNWTLELADTAADGLVGTLDSWDVAFDAVPCVPAFTWTDLSAISTGTPPTARFQHSVVVFESSMFVFGGAAGGTGLELNDLYRLDYTPSVAFGVAPTARWTQLASLTDSESPSIAERRVHAGRATLLTPYELMAVGRGLKPPRRASLGSSSALSATRFESQLDVRLKRLEDMIDGWRTIVTTCEDDKDPIDERRPVPRYWGASAFVFSPPGNNVPRVFLFGGQDDTTLLDDLWSLELAQLDEDFPRDRLKAQRIRACAWRQENAVYKTRWASSCGASNAAAAVSKCTLEMLLFFTWCEEYFQSVVL</sequence>
<evidence type="ECO:0000256" key="11">
    <source>
        <dbReference type="ARBA" id="ARBA00022840"/>
    </source>
</evidence>
<feature type="region of interest" description="Disordered" evidence="18">
    <location>
        <begin position="1264"/>
        <end position="1286"/>
    </location>
</feature>
<evidence type="ECO:0000256" key="12">
    <source>
        <dbReference type="ARBA" id="ARBA00022989"/>
    </source>
</evidence>
<keyword evidence="4" id="KW-1003">Cell membrane</keyword>
<feature type="compositionally biased region" description="Gly residues" evidence="18">
    <location>
        <begin position="854"/>
        <end position="873"/>
    </location>
</feature>
<evidence type="ECO:0000256" key="8">
    <source>
        <dbReference type="ARBA" id="ARBA00022737"/>
    </source>
</evidence>
<proteinExistence type="predicted"/>
<feature type="chain" id="PRO_5035733893" description="receptor protein-tyrosine kinase" evidence="19">
    <location>
        <begin position="20"/>
        <end position="1648"/>
    </location>
</feature>
<keyword evidence="17" id="KW-0325">Glycoprotein</keyword>
<evidence type="ECO:0000256" key="16">
    <source>
        <dbReference type="ARBA" id="ARBA00023170"/>
    </source>
</evidence>
<keyword evidence="22" id="KW-1185">Reference proteome</keyword>
<evidence type="ECO:0000256" key="19">
    <source>
        <dbReference type="SAM" id="SignalP"/>
    </source>
</evidence>
<gene>
    <name evidence="21" type="ORF">PHYPSEUDO_012959</name>
</gene>
<keyword evidence="13" id="KW-0472">Membrane</keyword>
<comment type="caution">
    <text evidence="21">The sequence shown here is derived from an EMBL/GenBank/DDBJ whole genome shotgun (WGS) entry which is preliminary data.</text>
</comment>
<protein>
    <recommendedName>
        <fullName evidence="2">receptor protein-tyrosine kinase</fullName>
        <ecNumber evidence="2">2.7.10.1</ecNumber>
    </recommendedName>
</protein>
<evidence type="ECO:0000256" key="15">
    <source>
        <dbReference type="ARBA" id="ARBA00023157"/>
    </source>
</evidence>
<dbReference type="GO" id="GO:0004714">
    <property type="term" value="F:transmembrane receptor protein tyrosine kinase activity"/>
    <property type="evidence" value="ECO:0007669"/>
    <property type="project" value="UniProtKB-EC"/>
</dbReference>
<evidence type="ECO:0000256" key="18">
    <source>
        <dbReference type="SAM" id="MobiDB-lite"/>
    </source>
</evidence>
<keyword evidence="5" id="KW-0808">Transferase</keyword>
<comment type="subcellular location">
    <subcellularLocation>
        <location evidence="1">Cell membrane</location>
        <topology evidence="1">Single-pass type I membrane protein</topology>
    </subcellularLocation>
</comment>
<accession>A0A8T1W3F5</accession>
<feature type="domain" description="Fibronectin type-III" evidence="20">
    <location>
        <begin position="921"/>
        <end position="1025"/>
    </location>
</feature>
<feature type="region of interest" description="Disordered" evidence="18">
    <location>
        <begin position="848"/>
        <end position="873"/>
    </location>
</feature>
<dbReference type="Pfam" id="PF00041">
    <property type="entry name" value="fn3"/>
    <property type="match status" value="1"/>
</dbReference>
<dbReference type="InterPro" id="IPR003961">
    <property type="entry name" value="FN3_dom"/>
</dbReference>
<keyword evidence="9" id="KW-0547">Nucleotide-binding</keyword>
<dbReference type="EMBL" id="JAGDFM010000065">
    <property type="protein sequence ID" value="KAG7388157.1"/>
    <property type="molecule type" value="Genomic_DNA"/>
</dbReference>
<evidence type="ECO:0000256" key="6">
    <source>
        <dbReference type="ARBA" id="ARBA00022692"/>
    </source>
</evidence>
<feature type="domain" description="Fibronectin type-III" evidence="20">
    <location>
        <begin position="405"/>
        <end position="506"/>
    </location>
</feature>
<feature type="domain" description="Fibronectin type-III" evidence="20">
    <location>
        <begin position="196"/>
        <end position="286"/>
    </location>
</feature>
<evidence type="ECO:0000256" key="14">
    <source>
        <dbReference type="ARBA" id="ARBA00023137"/>
    </source>
</evidence>
<feature type="signal peptide" evidence="19">
    <location>
        <begin position="1"/>
        <end position="19"/>
    </location>
</feature>